<feature type="domain" description="14-3-3" evidence="2">
    <location>
        <begin position="10"/>
        <end position="206"/>
    </location>
</feature>
<dbReference type="InterPro" id="IPR023410">
    <property type="entry name" value="14-3-3_domain"/>
</dbReference>
<dbReference type="Pfam" id="PF00244">
    <property type="entry name" value="14-3-3"/>
    <property type="match status" value="1"/>
</dbReference>
<dbReference type="PANTHER" id="PTHR18860">
    <property type="entry name" value="14-3-3 PROTEIN"/>
    <property type="match status" value="1"/>
</dbReference>
<dbReference type="SUPFAM" id="SSF48445">
    <property type="entry name" value="14-3-3 protein"/>
    <property type="match status" value="1"/>
</dbReference>
<accession>A0AAP0B014</accession>
<dbReference type="PRINTS" id="PR00305">
    <property type="entry name" value="1433ZETA"/>
</dbReference>
<reference evidence="3 4" key="1">
    <citation type="journal article" date="2022" name="Nat. Plants">
        <title>Genomes of leafy and leafless Platanthera orchids illuminate the evolution of mycoheterotrophy.</title>
        <authorList>
            <person name="Li M.H."/>
            <person name="Liu K.W."/>
            <person name="Li Z."/>
            <person name="Lu H.C."/>
            <person name="Ye Q.L."/>
            <person name="Zhang D."/>
            <person name="Wang J.Y."/>
            <person name="Li Y.F."/>
            <person name="Zhong Z.M."/>
            <person name="Liu X."/>
            <person name="Yu X."/>
            <person name="Liu D.K."/>
            <person name="Tu X.D."/>
            <person name="Liu B."/>
            <person name="Hao Y."/>
            <person name="Liao X.Y."/>
            <person name="Jiang Y.T."/>
            <person name="Sun W.H."/>
            <person name="Chen J."/>
            <person name="Chen Y.Q."/>
            <person name="Ai Y."/>
            <person name="Zhai J.W."/>
            <person name="Wu S.S."/>
            <person name="Zhou Z."/>
            <person name="Hsiao Y.Y."/>
            <person name="Wu W.L."/>
            <person name="Chen Y.Y."/>
            <person name="Lin Y.F."/>
            <person name="Hsu J.L."/>
            <person name="Li C.Y."/>
            <person name="Wang Z.W."/>
            <person name="Zhao X."/>
            <person name="Zhong W.Y."/>
            <person name="Ma X.K."/>
            <person name="Ma L."/>
            <person name="Huang J."/>
            <person name="Chen G.Z."/>
            <person name="Huang M.Z."/>
            <person name="Huang L."/>
            <person name="Peng D.H."/>
            <person name="Luo Y.B."/>
            <person name="Zou S.Q."/>
            <person name="Chen S.P."/>
            <person name="Lan S."/>
            <person name="Tsai W.C."/>
            <person name="Van de Peer Y."/>
            <person name="Liu Z.J."/>
        </authorList>
    </citation>
    <scope>NUCLEOTIDE SEQUENCE [LARGE SCALE GENOMIC DNA]</scope>
    <source>
        <strain evidence="3">Lor287</strain>
    </source>
</reference>
<dbReference type="EMBL" id="JBBWWQ010000018">
    <property type="protein sequence ID" value="KAK8921584.1"/>
    <property type="molecule type" value="Genomic_DNA"/>
</dbReference>
<sequence>MEGGVALSPGQYMYLANLAQQAERYDDTARFIEDMVKLTPAFGELTVEERNLFSTEINRRYDDHAALVKDYRSSVESELSGVCGGILALLDSHLIPSAASSESKVFYLKMKGDYRRQLAEFKVGDERKEAADSTLAAYTEAQGVFVSQELRCKNWFWPKTYGAEELVLAENQFLCSFAGRFSVTGIEVFIISVRLQDGIRRQELLKISIL</sequence>
<keyword evidence="4" id="KW-1185">Reference proteome</keyword>
<evidence type="ECO:0000313" key="4">
    <source>
        <dbReference type="Proteomes" id="UP001418222"/>
    </source>
</evidence>
<gene>
    <name evidence="3" type="primary">GRF8</name>
    <name evidence="3" type="ORF">KSP39_PZI020367</name>
</gene>
<dbReference type="InterPro" id="IPR036815">
    <property type="entry name" value="14-3-3_dom_sf"/>
</dbReference>
<name>A0AAP0B014_9ASPA</name>
<dbReference type="Gene3D" id="1.20.190.20">
    <property type="entry name" value="14-3-3 domain"/>
    <property type="match status" value="1"/>
</dbReference>
<dbReference type="InterPro" id="IPR000308">
    <property type="entry name" value="14-3-3"/>
</dbReference>
<evidence type="ECO:0000259" key="2">
    <source>
        <dbReference type="SMART" id="SM00101"/>
    </source>
</evidence>
<evidence type="ECO:0000256" key="1">
    <source>
        <dbReference type="ARBA" id="ARBA00006141"/>
    </source>
</evidence>
<comment type="caution">
    <text evidence="3">The sequence shown here is derived from an EMBL/GenBank/DDBJ whole genome shotgun (WGS) entry which is preliminary data.</text>
</comment>
<protein>
    <submittedName>
        <fullName evidence="3">14-3-3-like protein GF14 kappa</fullName>
    </submittedName>
</protein>
<dbReference type="SMART" id="SM00101">
    <property type="entry name" value="14_3_3"/>
    <property type="match status" value="1"/>
</dbReference>
<evidence type="ECO:0000313" key="3">
    <source>
        <dbReference type="EMBL" id="KAK8921584.1"/>
    </source>
</evidence>
<dbReference type="Proteomes" id="UP001418222">
    <property type="component" value="Unassembled WGS sequence"/>
</dbReference>
<proteinExistence type="inferred from homology"/>
<dbReference type="AlphaFoldDB" id="A0AAP0B014"/>
<organism evidence="3 4">
    <name type="scientific">Platanthera zijinensis</name>
    <dbReference type="NCBI Taxonomy" id="2320716"/>
    <lineage>
        <taxon>Eukaryota</taxon>
        <taxon>Viridiplantae</taxon>
        <taxon>Streptophyta</taxon>
        <taxon>Embryophyta</taxon>
        <taxon>Tracheophyta</taxon>
        <taxon>Spermatophyta</taxon>
        <taxon>Magnoliopsida</taxon>
        <taxon>Liliopsida</taxon>
        <taxon>Asparagales</taxon>
        <taxon>Orchidaceae</taxon>
        <taxon>Orchidoideae</taxon>
        <taxon>Orchideae</taxon>
        <taxon>Orchidinae</taxon>
        <taxon>Platanthera</taxon>
    </lineage>
</organism>
<comment type="similarity">
    <text evidence="1">Belongs to the 14-3-3 family.</text>
</comment>